<feature type="domain" description="Trypsin-co-occurring" evidence="1">
    <location>
        <begin position="13"/>
        <end position="81"/>
    </location>
</feature>
<evidence type="ECO:0000259" key="1">
    <source>
        <dbReference type="Pfam" id="PF19493"/>
    </source>
</evidence>
<keyword evidence="3" id="KW-1185">Reference proteome</keyword>
<protein>
    <recommendedName>
        <fullName evidence="1">Trypsin-co-occurring domain-containing protein</fullName>
    </recommendedName>
</protein>
<proteinExistence type="predicted"/>
<dbReference type="AlphaFoldDB" id="A0A1Q5ZYA5"/>
<evidence type="ECO:0000313" key="2">
    <source>
        <dbReference type="EMBL" id="OKS86731.1"/>
    </source>
</evidence>
<comment type="caution">
    <text evidence="2">The sequence shown here is derived from an EMBL/GenBank/DDBJ whole genome shotgun (WGS) entry which is preliminary data.</text>
</comment>
<accession>A0A1Q5ZYA5</accession>
<dbReference type="NCBIfam" id="NF041216">
    <property type="entry name" value="CU044_2847_fam"/>
    <property type="match status" value="1"/>
</dbReference>
<dbReference type="EMBL" id="MPPL01000001">
    <property type="protein sequence ID" value="OKS86731.1"/>
    <property type="molecule type" value="Genomic_DNA"/>
</dbReference>
<dbReference type="InterPro" id="IPR045794">
    <property type="entry name" value="Trypco1"/>
</dbReference>
<gene>
    <name evidence="2" type="ORF">RG47T_2188</name>
</gene>
<sequence length="85" mass="9257">MTATSGRESVSALDEIFDFQQVKQQIQLLSSSLLEMLKSVSPTKASLEFGIELSVESGKLTSLIVKGSGKGNIKITLEWEKEPNV</sequence>
<name>A0A1Q5ZYA5_9SPHI</name>
<dbReference type="Pfam" id="PF19493">
    <property type="entry name" value="Trypco1"/>
    <property type="match status" value="1"/>
</dbReference>
<organism evidence="2 3">
    <name type="scientific">Mucilaginibacter polytrichastri</name>
    <dbReference type="NCBI Taxonomy" id="1302689"/>
    <lineage>
        <taxon>Bacteria</taxon>
        <taxon>Pseudomonadati</taxon>
        <taxon>Bacteroidota</taxon>
        <taxon>Sphingobacteriia</taxon>
        <taxon>Sphingobacteriales</taxon>
        <taxon>Sphingobacteriaceae</taxon>
        <taxon>Mucilaginibacter</taxon>
    </lineage>
</organism>
<dbReference type="Proteomes" id="UP000186720">
    <property type="component" value="Unassembled WGS sequence"/>
</dbReference>
<evidence type="ECO:0000313" key="3">
    <source>
        <dbReference type="Proteomes" id="UP000186720"/>
    </source>
</evidence>
<reference evidence="2 3" key="1">
    <citation type="submission" date="2016-11" db="EMBL/GenBank/DDBJ databases">
        <title>Whole Genome Sequencing of Mucilaginibacter polytrichastri RG4-7(T) isolated from the moss sample.</title>
        <authorList>
            <person name="Li Y."/>
        </authorList>
    </citation>
    <scope>NUCLEOTIDE SEQUENCE [LARGE SCALE GENOMIC DNA]</scope>
    <source>
        <strain evidence="2 3">RG4-7</strain>
    </source>
</reference>